<organism evidence="1 2">
    <name type="scientific">Costertonia aggregata</name>
    <dbReference type="NCBI Taxonomy" id="343403"/>
    <lineage>
        <taxon>Bacteria</taxon>
        <taxon>Pseudomonadati</taxon>
        <taxon>Bacteroidota</taxon>
        <taxon>Flavobacteriia</taxon>
        <taxon>Flavobacteriales</taxon>
        <taxon>Flavobacteriaceae</taxon>
        <taxon>Costertonia</taxon>
    </lineage>
</organism>
<name>A0A7H9AP45_9FLAO</name>
<dbReference type="Proteomes" id="UP000509302">
    <property type="component" value="Chromosome"/>
</dbReference>
<dbReference type="RefSeq" id="WP_179241487.1">
    <property type="nucleotide sequence ID" value="NZ_CP058595.1"/>
</dbReference>
<accession>A0A7H9AP45</accession>
<dbReference type="PROSITE" id="PS51257">
    <property type="entry name" value="PROKAR_LIPOPROTEIN"/>
    <property type="match status" value="1"/>
</dbReference>
<dbReference type="KEGG" id="cagg:HYG79_07490"/>
<dbReference type="AlphaFoldDB" id="A0A7H9AP45"/>
<proteinExistence type="predicted"/>
<gene>
    <name evidence="1" type="ORF">HYG79_07490</name>
</gene>
<dbReference type="EMBL" id="CP058595">
    <property type="protein sequence ID" value="QLG45197.1"/>
    <property type="molecule type" value="Genomic_DNA"/>
</dbReference>
<evidence type="ECO:0000313" key="1">
    <source>
        <dbReference type="EMBL" id="QLG45197.1"/>
    </source>
</evidence>
<evidence type="ECO:0008006" key="3">
    <source>
        <dbReference type="Google" id="ProtNLM"/>
    </source>
</evidence>
<protein>
    <recommendedName>
        <fullName evidence="3">Lipoprotein</fullName>
    </recommendedName>
</protein>
<sequence length="177" mass="19876">MKKSIYILSIISMGLFSCASQKKLQTKTPFELGTASCHEWVGGKEETGKGLLLKIPVNYKPLNSLPENHVSLKQAFFRGKVSDIVIDQEGGATYATAKFIKYFKAKPDLIMHADSRQEVGNQPPKMIKNKEIENEFPFKLAKDEAVISYMQKGKLKYTKITGIKDKTPVIHNSKPKN</sequence>
<reference evidence="1 2" key="1">
    <citation type="journal article" date="2006" name="Int. J. Syst. Evol. Microbiol.">
        <title>Costertonia aggregata gen. nov., sp. nov., a mesophilic marine bacterium of the family Flavobacteriaceae, isolated from a mature biofilm.</title>
        <authorList>
            <person name="Kwon K.K."/>
            <person name="Lee Y.K."/>
            <person name="Lee H.K."/>
        </authorList>
    </citation>
    <scope>NUCLEOTIDE SEQUENCE [LARGE SCALE GENOMIC DNA]</scope>
    <source>
        <strain evidence="1 2">KCCM 42265</strain>
    </source>
</reference>
<keyword evidence="2" id="KW-1185">Reference proteome</keyword>
<evidence type="ECO:0000313" key="2">
    <source>
        <dbReference type="Proteomes" id="UP000509302"/>
    </source>
</evidence>